<comment type="cofactor">
    <cofactor evidence="1">
        <name>FMN</name>
        <dbReference type="ChEBI" id="CHEBI:58210"/>
    </cofactor>
</comment>
<evidence type="ECO:0000313" key="5">
    <source>
        <dbReference type="EMBL" id="CAG7828488.1"/>
    </source>
</evidence>
<dbReference type="GO" id="GO:0005777">
    <property type="term" value="C:peroxisome"/>
    <property type="evidence" value="ECO:0007669"/>
    <property type="project" value="UniProtKB-ARBA"/>
</dbReference>
<keyword evidence="6" id="KW-1185">Reference proteome</keyword>
<evidence type="ECO:0000256" key="3">
    <source>
        <dbReference type="ARBA" id="ARBA00029327"/>
    </source>
</evidence>
<dbReference type="GO" id="GO:0003973">
    <property type="term" value="F:(S)-2-hydroxy-acid oxidase activity"/>
    <property type="evidence" value="ECO:0007669"/>
    <property type="project" value="UniProtKB-EC"/>
</dbReference>
<name>A0A8J2L958_9HEXA</name>
<comment type="catalytic activity">
    <reaction evidence="3">
        <text>2-hydroxyoctanoate + O2 = 2-oxooctanoate + H2O2</text>
        <dbReference type="Rhea" id="RHEA:67940"/>
        <dbReference type="ChEBI" id="CHEBI:15379"/>
        <dbReference type="ChEBI" id="CHEBI:16240"/>
        <dbReference type="ChEBI" id="CHEBI:133514"/>
        <dbReference type="ChEBI" id="CHEBI:176689"/>
    </reaction>
    <physiologicalReaction direction="left-to-right" evidence="3">
        <dbReference type="Rhea" id="RHEA:67941"/>
    </physiologicalReaction>
</comment>
<evidence type="ECO:0000313" key="6">
    <source>
        <dbReference type="Proteomes" id="UP000708208"/>
    </source>
</evidence>
<gene>
    <name evidence="5" type="ORF">AFUS01_LOCUS38413</name>
</gene>
<dbReference type="Proteomes" id="UP000708208">
    <property type="component" value="Unassembled WGS sequence"/>
</dbReference>
<protein>
    <recommendedName>
        <fullName evidence="4">FMN-dependent dehydrogenase domain-containing protein</fullName>
    </recommendedName>
</protein>
<accession>A0A8J2L958</accession>
<comment type="caution">
    <text evidence="5">The sequence shown here is derived from an EMBL/GenBank/DDBJ whole genome shotgun (WGS) entry which is preliminary data.</text>
</comment>
<dbReference type="InterPro" id="IPR000262">
    <property type="entry name" value="FMN-dep_DH"/>
</dbReference>
<dbReference type="InterPro" id="IPR008259">
    <property type="entry name" value="FMN_hydac_DH_AS"/>
</dbReference>
<comment type="catalytic activity">
    <reaction evidence="2">
        <text>a (2S)-2-hydroxycarboxylate + O2 = a 2-oxocarboxylate + H2O2</text>
        <dbReference type="Rhea" id="RHEA:16789"/>
        <dbReference type="ChEBI" id="CHEBI:15379"/>
        <dbReference type="ChEBI" id="CHEBI:16240"/>
        <dbReference type="ChEBI" id="CHEBI:35179"/>
        <dbReference type="ChEBI" id="CHEBI:58123"/>
        <dbReference type="EC" id="1.1.3.15"/>
    </reaction>
    <physiologicalReaction direction="left-to-right" evidence="2">
        <dbReference type="Rhea" id="RHEA:16790"/>
    </physiologicalReaction>
</comment>
<reference evidence="5" key="1">
    <citation type="submission" date="2021-06" db="EMBL/GenBank/DDBJ databases">
        <authorList>
            <person name="Hodson N. C."/>
            <person name="Mongue J. A."/>
            <person name="Jaron S. K."/>
        </authorList>
    </citation>
    <scope>NUCLEOTIDE SEQUENCE</scope>
</reference>
<dbReference type="EMBL" id="CAJVCH010547715">
    <property type="protein sequence ID" value="CAG7828488.1"/>
    <property type="molecule type" value="Genomic_DNA"/>
</dbReference>
<feature type="domain" description="FMN-dependent dehydrogenase" evidence="4">
    <location>
        <begin position="16"/>
        <end position="60"/>
    </location>
</feature>
<dbReference type="AlphaFoldDB" id="A0A8J2L958"/>
<sequence length="60" mass="6349">MATNIYDTSTRRTIGRTSTKGSIMIGVLTPEDARLAYDHGAKGVLVSNHGGRQIDGTISS</sequence>
<evidence type="ECO:0000256" key="2">
    <source>
        <dbReference type="ARBA" id="ARBA00029325"/>
    </source>
</evidence>
<proteinExistence type="predicted"/>
<evidence type="ECO:0000256" key="1">
    <source>
        <dbReference type="ARBA" id="ARBA00001917"/>
    </source>
</evidence>
<dbReference type="Pfam" id="PF01070">
    <property type="entry name" value="FMN_dh"/>
    <property type="match status" value="1"/>
</dbReference>
<organism evidence="5 6">
    <name type="scientific">Allacma fusca</name>
    <dbReference type="NCBI Taxonomy" id="39272"/>
    <lineage>
        <taxon>Eukaryota</taxon>
        <taxon>Metazoa</taxon>
        <taxon>Ecdysozoa</taxon>
        <taxon>Arthropoda</taxon>
        <taxon>Hexapoda</taxon>
        <taxon>Collembola</taxon>
        <taxon>Symphypleona</taxon>
        <taxon>Sminthuridae</taxon>
        <taxon>Allacma</taxon>
    </lineage>
</organism>
<feature type="non-terminal residue" evidence="5">
    <location>
        <position position="1"/>
    </location>
</feature>
<evidence type="ECO:0000259" key="4">
    <source>
        <dbReference type="Pfam" id="PF01070"/>
    </source>
</evidence>
<dbReference type="OrthoDB" id="25826at2759"/>
<dbReference type="PROSITE" id="PS00557">
    <property type="entry name" value="FMN_HYDROXY_ACID_DH_1"/>
    <property type="match status" value="1"/>
</dbReference>